<reference evidence="3 4" key="1">
    <citation type="submission" date="2024-02" db="EMBL/GenBank/DDBJ databases">
        <title>Deinococcus carri NBRC 110142.</title>
        <authorList>
            <person name="Ichikawa N."/>
            <person name="Katano-Makiyama Y."/>
            <person name="Hidaka K."/>
        </authorList>
    </citation>
    <scope>NUCLEOTIDE SEQUENCE [LARGE SCALE GENOMIC DNA]</scope>
    <source>
        <strain evidence="3 4">NBRC 110142</strain>
    </source>
</reference>
<feature type="region of interest" description="Disordered" evidence="1">
    <location>
        <begin position="107"/>
        <end position="133"/>
    </location>
</feature>
<organism evidence="3 4">
    <name type="scientific">Deinococcus carri</name>
    <dbReference type="NCBI Taxonomy" id="1211323"/>
    <lineage>
        <taxon>Bacteria</taxon>
        <taxon>Thermotogati</taxon>
        <taxon>Deinococcota</taxon>
        <taxon>Deinococci</taxon>
        <taxon>Deinococcales</taxon>
        <taxon>Deinococcaceae</taxon>
        <taxon>Deinococcus</taxon>
    </lineage>
</organism>
<proteinExistence type="predicted"/>
<gene>
    <name evidence="3" type="ORF">Dcar01_01420</name>
</gene>
<dbReference type="InterPro" id="IPR047721">
    <property type="entry name" value="DrmB"/>
</dbReference>
<feature type="domain" description="MrfA-like Zn-binding" evidence="2">
    <location>
        <begin position="475"/>
        <end position="576"/>
    </location>
</feature>
<evidence type="ECO:0000259" key="2">
    <source>
        <dbReference type="Pfam" id="PF09369"/>
    </source>
</evidence>
<dbReference type="Proteomes" id="UP001401887">
    <property type="component" value="Unassembled WGS sequence"/>
</dbReference>
<evidence type="ECO:0000313" key="3">
    <source>
        <dbReference type="EMBL" id="GAA5512702.1"/>
    </source>
</evidence>
<keyword evidence="4" id="KW-1185">Reference proteome</keyword>
<accession>A0ABP9W5Q8</accession>
<evidence type="ECO:0000313" key="4">
    <source>
        <dbReference type="Proteomes" id="UP001401887"/>
    </source>
</evidence>
<evidence type="ECO:0000256" key="1">
    <source>
        <dbReference type="SAM" id="MobiDB-lite"/>
    </source>
</evidence>
<sequence>MTSPPVFRKAGEVRPSQLITTFGPGAIVDTRALSVIVGGLDTWNTERTHIIREPRLERILKVSHFLTPSSGGGGGVPAYVFPRYQHCPECGTLSLYGSDDLKHTRADREPECNAPGCNQPREEGAPGKGKPRRVRTVPAPIVVACAHGHLDDFPWREYVHRGDTECTRRLRLFTRARTGSIADLVVECDCGRDDPKKPSKVFRSLSDAFNQEKFTEECKGRRPWMGMSEYDAHGCQQPQSLRAMQRVATNGWFSVVRSALSIGEQATPLRRAVQECNQGQIEKLTTPEGVKVMLDMGMFPSLSGYTPQEVWDELQRMRGLKELSDTDLRRPEWEVLRDPDSAQDDQKDLFLEGGEVPTGFETEVTRVVLARKLLEVRALVGFTRIDAVAGFDDELPDQLAPLSRTPLDWLPAVEVRGEGIFIELNETKLREWEGQKAVRQRALQLAVNFSTLQRQFRGRQPVPFPGARYVLLHSLSHALIRQLSLDCGYSASAIRERIYSSTDPEQPMSGILLYTASADTDGSLGGLVDLGSDKRLPELLRGALRSMERCSSDPLCADHEPAEHGGLKGAACHACVLASETSCETFNRFLDRNFLVPTMARSDLAFFGREHLR</sequence>
<dbReference type="EMBL" id="BAABRP010000003">
    <property type="protein sequence ID" value="GAA5512702.1"/>
    <property type="molecule type" value="Genomic_DNA"/>
</dbReference>
<dbReference type="RefSeq" id="WP_345463027.1">
    <property type="nucleotide sequence ID" value="NZ_BAABRP010000003.1"/>
</dbReference>
<protein>
    <recommendedName>
        <fullName evidence="2">MrfA-like Zn-binding domain-containing protein</fullName>
    </recommendedName>
</protein>
<dbReference type="NCBIfam" id="NF038324">
    <property type="entry name" value="DrmB_fam"/>
    <property type="match status" value="1"/>
</dbReference>
<comment type="caution">
    <text evidence="3">The sequence shown here is derived from an EMBL/GenBank/DDBJ whole genome shotgun (WGS) entry which is preliminary data.</text>
</comment>
<name>A0ABP9W5Q8_9DEIO</name>
<dbReference type="InterPro" id="IPR018973">
    <property type="entry name" value="MZB"/>
</dbReference>
<dbReference type="Pfam" id="PF09369">
    <property type="entry name" value="MZB"/>
    <property type="match status" value="1"/>
</dbReference>